<evidence type="ECO:0000313" key="2">
    <source>
        <dbReference type="EMBL" id="AUB31689.1"/>
    </source>
</evidence>
<dbReference type="OrthoDB" id="388934at2"/>
<dbReference type="SUPFAM" id="SSF46689">
    <property type="entry name" value="Homeodomain-like"/>
    <property type="match status" value="1"/>
</dbReference>
<dbReference type="InterPro" id="IPR009057">
    <property type="entry name" value="Homeodomain-like_sf"/>
</dbReference>
<gene>
    <name evidence="2" type="ORF">SFLOR_v1c06390</name>
</gene>
<dbReference type="Proteomes" id="UP000231823">
    <property type="component" value="Chromosome"/>
</dbReference>
<reference evidence="2 3" key="1">
    <citation type="submission" date="2017-12" db="EMBL/GenBank/DDBJ databases">
        <title>Complete genome sequence of Spiroplasma floricola 23-6 (ATCC 29989).</title>
        <authorList>
            <person name="Tsai Y.-M."/>
            <person name="Wu P.-S."/>
            <person name="Lo W.-S."/>
            <person name="Kuo C.-H."/>
        </authorList>
    </citation>
    <scope>NUCLEOTIDE SEQUENCE [LARGE SCALE GENOMIC DNA]</scope>
    <source>
        <strain evidence="2 3">23-6</strain>
    </source>
</reference>
<name>A0A2K8SE15_9MOLU</name>
<dbReference type="Pfam" id="PF01418">
    <property type="entry name" value="HTH_6"/>
    <property type="match status" value="1"/>
</dbReference>
<dbReference type="EMBL" id="CP025057">
    <property type="protein sequence ID" value="AUB31689.1"/>
    <property type="molecule type" value="Genomic_DNA"/>
</dbReference>
<evidence type="ECO:0000259" key="1">
    <source>
        <dbReference type="PROSITE" id="PS51071"/>
    </source>
</evidence>
<dbReference type="Gene3D" id="1.10.10.10">
    <property type="entry name" value="Winged helix-like DNA-binding domain superfamily/Winged helix DNA-binding domain"/>
    <property type="match status" value="1"/>
</dbReference>
<organism evidence="2 3">
    <name type="scientific">Spiroplasma floricola 23-6</name>
    <dbReference type="NCBI Taxonomy" id="1336749"/>
    <lineage>
        <taxon>Bacteria</taxon>
        <taxon>Bacillati</taxon>
        <taxon>Mycoplasmatota</taxon>
        <taxon>Mollicutes</taxon>
        <taxon>Entomoplasmatales</taxon>
        <taxon>Spiroplasmataceae</taxon>
        <taxon>Spiroplasma</taxon>
    </lineage>
</organism>
<dbReference type="AlphaFoldDB" id="A0A2K8SE15"/>
<dbReference type="PROSITE" id="PS51071">
    <property type="entry name" value="HTH_RPIR"/>
    <property type="match status" value="1"/>
</dbReference>
<keyword evidence="3" id="KW-1185">Reference proteome</keyword>
<accession>A0A2K8SE15</accession>
<dbReference type="InterPro" id="IPR000281">
    <property type="entry name" value="HTH_RpiR"/>
</dbReference>
<dbReference type="RefSeq" id="WP_100916667.1">
    <property type="nucleotide sequence ID" value="NZ_CP025057.1"/>
</dbReference>
<proteinExistence type="predicted"/>
<dbReference type="GO" id="GO:0003677">
    <property type="term" value="F:DNA binding"/>
    <property type="evidence" value="ECO:0007669"/>
    <property type="project" value="InterPro"/>
</dbReference>
<feature type="domain" description="HTH rpiR-type" evidence="1">
    <location>
        <begin position="2"/>
        <end position="79"/>
    </location>
</feature>
<dbReference type="KEGG" id="sfz:SFLOR_v1c06390"/>
<dbReference type="PANTHER" id="PTHR30514">
    <property type="entry name" value="GLUCOKINASE"/>
    <property type="match status" value="1"/>
</dbReference>
<sequence>MTSVFEKLEIMSKDFEDTTFKIIAKKIIENTKNGKFYNQEELANQTFVSISTLTKFSKKLGFSSYREFIFVMKTEWSKYNWDRQKKVDTGEIFESIQTWINRNENFINNICEEIKNFNIINIYSSYQSYDCSKYFANLLIDYGKNVVLLNNEFRFKPRQTDEKSFNLIILTGRDNDTLIDNFSKSYNERDTNFLIATEKQADKLEFNFTNKILIDYSLDNSQVSTRVIALNVLFFTIFNKL</sequence>
<evidence type="ECO:0000313" key="3">
    <source>
        <dbReference type="Proteomes" id="UP000231823"/>
    </source>
</evidence>
<dbReference type="GO" id="GO:0097367">
    <property type="term" value="F:carbohydrate derivative binding"/>
    <property type="evidence" value="ECO:0007669"/>
    <property type="project" value="InterPro"/>
</dbReference>
<dbReference type="PANTHER" id="PTHR30514:SF1">
    <property type="entry name" value="HTH-TYPE TRANSCRIPTIONAL REGULATOR HEXR-RELATED"/>
    <property type="match status" value="1"/>
</dbReference>
<dbReference type="InterPro" id="IPR036388">
    <property type="entry name" value="WH-like_DNA-bd_sf"/>
</dbReference>
<dbReference type="InterPro" id="IPR047640">
    <property type="entry name" value="RpiR-like"/>
</dbReference>
<protein>
    <recommendedName>
        <fullName evidence="1">HTH rpiR-type domain-containing protein</fullName>
    </recommendedName>
</protein>
<dbReference type="GO" id="GO:0003700">
    <property type="term" value="F:DNA-binding transcription factor activity"/>
    <property type="evidence" value="ECO:0007669"/>
    <property type="project" value="InterPro"/>
</dbReference>